<reference evidence="2 3" key="1">
    <citation type="submission" date="2020-10" db="EMBL/GenBank/DDBJ databases">
        <title>Campylobacter and Helicobacter PacBio genomes.</title>
        <authorList>
            <person name="Lane C."/>
        </authorList>
    </citation>
    <scope>NUCLEOTIDE SEQUENCE [LARGE SCALE GENOMIC DNA]</scope>
    <source>
        <strain evidence="2 3">2016D-0077</strain>
    </source>
</reference>
<keyword evidence="3" id="KW-1185">Reference proteome</keyword>
<dbReference type="SMART" id="SM00869">
    <property type="entry name" value="Autotransporter"/>
    <property type="match status" value="1"/>
</dbReference>
<evidence type="ECO:0000259" key="1">
    <source>
        <dbReference type="PROSITE" id="PS51208"/>
    </source>
</evidence>
<evidence type="ECO:0000313" key="2">
    <source>
        <dbReference type="EMBL" id="QOQ87615.1"/>
    </source>
</evidence>
<dbReference type="Pfam" id="PF03797">
    <property type="entry name" value="Autotransporter"/>
    <property type="match status" value="1"/>
</dbReference>
<evidence type="ECO:0000313" key="3">
    <source>
        <dbReference type="Proteomes" id="UP000594749"/>
    </source>
</evidence>
<proteinExistence type="predicted"/>
<dbReference type="Gene3D" id="2.40.128.130">
    <property type="entry name" value="Autotransporter beta-domain"/>
    <property type="match status" value="1"/>
</dbReference>
<dbReference type="InterPro" id="IPR005546">
    <property type="entry name" value="Autotransporte_beta"/>
</dbReference>
<dbReference type="AlphaFoldDB" id="A0A7M1LJC0"/>
<gene>
    <name evidence="2" type="ORF">IMC76_02045</name>
</gene>
<accession>A0A7M1LJC0</accession>
<dbReference type="SUPFAM" id="SSF103515">
    <property type="entry name" value="Autotransporter"/>
    <property type="match status" value="1"/>
</dbReference>
<feature type="domain" description="Autotransporter" evidence="1">
    <location>
        <begin position="686"/>
        <end position="960"/>
    </location>
</feature>
<sequence>MMLLLKEVKKGQTLNLVDSYTPLTDDLKSNLEDSVNGDIVTGIVKGDKDKDTILIVDEGKVLESRSTDEKKTTFVVGNKASMIVKDSASLDFDKLYVEKGQTDVAIISGKSKIDELENHGRVAIGGEGTEVEFKNINSSDTFRVDNNAKANSSNAKLAKLEVNNGANFIAKLVEVSVSAGVNIGSLFKSDDIKSKGDFIVQDNSNVDIKNSANFKNLSITKNSTVSSKTTDISGNLNLDSSILKTDVLNSNGNFIAQNSAKVDTKQANFNGDTIIDNSNLNTEEFKFVSKDKENGKKTKLYIQNSAKVTATSLDTATIIGEAQISGNKAPSGSIADPKDTIFDSKHLVLGDGKSNTNILSDSSFIKTARLELNGANLSLQNASIFEIATNDTEINKKAFDSKRESKLNIYNSTLKISGSKDLILNPNNIDVSSAIFDINNKTTVADTATITGKDLIKTGSGELALTSKSKKWSGTDVRVGTLKFSGDLALNNDGKDYLRVANLSVVKVDGRATLNNNKLIIGIDETVDGVVRTGVLKANEVDVNGAMLFVEAPVRETIIKSNEISGYLDAGKITGKFMKLDTNMALFNLDFKNGNQGVLSVLANPTMLKHAKDNSLTSLLSLASAIDDTITKDNTLMMITKGGQKDALLDMQPLLSGQAIKVIADASAQVKESILQRDTDIKVNSGVENSYRVWAKMSGSKSKQDSLSSGVLGYDADHFQTIVGIDGDIGDNALFGIAFAHTRSDADSKLRGHKLDSDLYQIYAYSDIYFSQKLKLNLLASIGRAENEGERNIGFANETLKSKYNSNVYQVGAGLEYIVAMSTQAAIMPYLRADYTRIENESYQEKGSKSLALNIHKQDYESLMVEAGLRAIYRPNKYFSMYARAGVGMELMDDDTTIHGILRGSKFAQRSEIDNDFAILMSLGLIYSPSDRFNLSLGYNTDFRKGYMNNAIMLGAEYKF</sequence>
<name>A0A7M1LJC0_9BACT</name>
<dbReference type="Proteomes" id="UP000594749">
    <property type="component" value="Chromosome"/>
</dbReference>
<dbReference type="EMBL" id="CP063078">
    <property type="protein sequence ID" value="QOQ87615.1"/>
    <property type="molecule type" value="Genomic_DNA"/>
</dbReference>
<protein>
    <submittedName>
        <fullName evidence="2">Autotransporter domain-containing protein</fullName>
    </submittedName>
</protein>
<dbReference type="PROSITE" id="PS51208">
    <property type="entry name" value="AUTOTRANSPORTER"/>
    <property type="match status" value="1"/>
</dbReference>
<dbReference type="RefSeq" id="WP_197561060.1">
    <property type="nucleotide sequence ID" value="NZ_CP063078.1"/>
</dbReference>
<organism evidence="2 3">
    <name type="scientific">Campylobacter corcagiensis</name>
    <dbReference type="NCBI Taxonomy" id="1448857"/>
    <lineage>
        <taxon>Bacteria</taxon>
        <taxon>Pseudomonadati</taxon>
        <taxon>Campylobacterota</taxon>
        <taxon>Epsilonproteobacteria</taxon>
        <taxon>Campylobacterales</taxon>
        <taxon>Campylobacteraceae</taxon>
        <taxon>Campylobacter</taxon>
    </lineage>
</organism>
<dbReference type="InterPro" id="IPR036709">
    <property type="entry name" value="Autotransporte_beta_dom_sf"/>
</dbReference>